<dbReference type="AlphaFoldDB" id="A0A9P3PPK6"/>
<comment type="caution">
    <text evidence="6">The sequence shown here is derived from an EMBL/GenBank/DDBJ whole genome shotgun (WGS) entry which is preliminary data.</text>
</comment>
<evidence type="ECO:0000256" key="2">
    <source>
        <dbReference type="ARBA" id="ARBA00023027"/>
    </source>
</evidence>
<evidence type="ECO:0000256" key="1">
    <source>
        <dbReference type="ARBA" id="ARBA00022857"/>
    </source>
</evidence>
<dbReference type="Proteomes" id="UP001063166">
    <property type="component" value="Unassembled WGS sequence"/>
</dbReference>
<feature type="domain" description="SLM1/RGC1-like BAR-like" evidence="5">
    <location>
        <begin position="506"/>
        <end position="541"/>
    </location>
</feature>
<evidence type="ECO:0000313" key="6">
    <source>
        <dbReference type="EMBL" id="GLB39710.1"/>
    </source>
</evidence>
<dbReference type="OrthoDB" id="272303at2759"/>
<protein>
    <submittedName>
        <fullName evidence="6">Dihydrouridine synthase (Dus)</fullName>
    </submittedName>
</protein>
<name>A0A9P3PPK6_LYOSH</name>
<dbReference type="GO" id="GO:0017150">
    <property type="term" value="F:tRNA dihydrouridine synthase activity"/>
    <property type="evidence" value="ECO:0007669"/>
    <property type="project" value="TreeGrafter"/>
</dbReference>
<dbReference type="CDD" id="cd02801">
    <property type="entry name" value="DUS_like_FMN"/>
    <property type="match status" value="1"/>
</dbReference>
<feature type="region of interest" description="Disordered" evidence="3">
    <location>
        <begin position="293"/>
        <end position="322"/>
    </location>
</feature>
<evidence type="ECO:0000313" key="7">
    <source>
        <dbReference type="Proteomes" id="UP001063166"/>
    </source>
</evidence>
<accession>A0A9P3PPK6</accession>
<evidence type="ECO:0000259" key="4">
    <source>
        <dbReference type="Pfam" id="PF01207"/>
    </source>
</evidence>
<dbReference type="PANTHER" id="PTHR11082">
    <property type="entry name" value="TRNA-DIHYDROURIDINE SYNTHASE"/>
    <property type="match status" value="1"/>
</dbReference>
<keyword evidence="7" id="KW-1185">Reference proteome</keyword>
<keyword evidence="1" id="KW-0521">NADP</keyword>
<gene>
    <name evidence="6" type="primary">DUS1</name>
    <name evidence="6" type="ORF">LshimejAT787_0702200</name>
</gene>
<dbReference type="Pfam" id="PF20400">
    <property type="entry name" value="BAR_4"/>
    <property type="match status" value="1"/>
</dbReference>
<sequence>MASTTIPPIKPREKLGDYEFYRKVLVSLKYIVAIMVDQSELAFRTLTRRYGAQLVYTPMISAKMFAGTTRKYDREQNFDIASGEEGAFASSSTTPILRDSDCPLIVQFCANSPEDLLAAAKLVESHCDAIDFNLGWAQDIARRGHYGAFLMEDWDLIYNMINTLHKNLSVPVTAKFRVYPDIQQTVAYAQMLEHAGAQILTCHGQSPPPPPPHTILTKMLTQGLASYAHIRVVKEAVRVPVFGKGNVLLSGDVACLLAETGAGAVMSAEGVLCNPASFNGLASLPPPLPSSPSINPVISIHETTDSSPRSRPPRDEPPALLLETTNPPLAPLALEYLDIILRLALTCEAYWDLRERLGCVKAVAPKRLKEGEGEEQQWDWVEYVRICQEAKMRLENDARTAAKDGEILLWSLVTMDPATGLDVLPHWLAQPYFRPLKAVVEKPKGKKGAIEKGAEAGSDPAVESEQVVKRPLVMEALVQGEAGTKKARVDDDIGVPLRAGNQFLGEGGLQDVFYGIRDNIRAIADQHANLGRTIDSSIVQASMYTSSWQR</sequence>
<keyword evidence="2" id="KW-0520">NAD</keyword>
<dbReference type="Pfam" id="PF01207">
    <property type="entry name" value="Dus"/>
    <property type="match status" value="1"/>
</dbReference>
<proteinExistence type="predicted"/>
<evidence type="ECO:0000259" key="5">
    <source>
        <dbReference type="Pfam" id="PF20400"/>
    </source>
</evidence>
<dbReference type="Gene3D" id="3.20.20.70">
    <property type="entry name" value="Aldolase class I"/>
    <property type="match status" value="1"/>
</dbReference>
<organism evidence="6 7">
    <name type="scientific">Lyophyllum shimeji</name>
    <name type="common">Hon-shimeji</name>
    <name type="synonym">Tricholoma shimeji</name>
    <dbReference type="NCBI Taxonomy" id="47721"/>
    <lineage>
        <taxon>Eukaryota</taxon>
        <taxon>Fungi</taxon>
        <taxon>Dikarya</taxon>
        <taxon>Basidiomycota</taxon>
        <taxon>Agaricomycotina</taxon>
        <taxon>Agaricomycetes</taxon>
        <taxon>Agaricomycetidae</taxon>
        <taxon>Agaricales</taxon>
        <taxon>Tricholomatineae</taxon>
        <taxon>Lyophyllaceae</taxon>
        <taxon>Lyophyllum</taxon>
    </lineage>
</organism>
<feature type="domain" description="DUS-like FMN-binding" evidence="4">
    <location>
        <begin position="32"/>
        <end position="280"/>
    </location>
</feature>
<dbReference type="SUPFAM" id="SSF51395">
    <property type="entry name" value="FMN-linked oxidoreductases"/>
    <property type="match status" value="1"/>
</dbReference>
<evidence type="ECO:0000256" key="3">
    <source>
        <dbReference type="SAM" id="MobiDB-lite"/>
    </source>
</evidence>
<dbReference type="InterPro" id="IPR013785">
    <property type="entry name" value="Aldolase_TIM"/>
</dbReference>
<dbReference type="InterPro" id="IPR035587">
    <property type="entry name" value="DUS-like_FMN-bd"/>
</dbReference>
<dbReference type="InterPro" id="IPR046868">
    <property type="entry name" value="BAR_4"/>
</dbReference>
<dbReference type="EMBL" id="BRPK01000007">
    <property type="protein sequence ID" value="GLB39710.1"/>
    <property type="molecule type" value="Genomic_DNA"/>
</dbReference>
<reference evidence="6" key="1">
    <citation type="submission" date="2022-07" db="EMBL/GenBank/DDBJ databases">
        <title>The genome of Lyophyllum shimeji provides insight into the initial evolution of ectomycorrhizal fungal genome.</title>
        <authorList>
            <person name="Kobayashi Y."/>
            <person name="Shibata T."/>
            <person name="Hirakawa H."/>
            <person name="Shigenobu S."/>
            <person name="Nishiyama T."/>
            <person name="Yamada A."/>
            <person name="Hasebe M."/>
            <person name="Kawaguchi M."/>
        </authorList>
    </citation>
    <scope>NUCLEOTIDE SEQUENCE</scope>
    <source>
        <strain evidence="6">AT787</strain>
    </source>
</reference>
<dbReference type="PANTHER" id="PTHR11082:SF5">
    <property type="entry name" value="TRNA-DIHYDROURIDINE(16_17) SYNTHASE [NAD(P)(+)]-LIKE"/>
    <property type="match status" value="1"/>
</dbReference>